<dbReference type="eggNOG" id="ENOG5034041">
    <property type="taxonomic scope" value="Bacteria"/>
</dbReference>
<comment type="caution">
    <text evidence="2">The sequence shown here is derived from an EMBL/GenBank/DDBJ whole genome shotgun (WGS) entry which is preliminary data.</text>
</comment>
<dbReference type="EMBL" id="AHTH01000001">
    <property type="protein sequence ID" value="EHR42701.1"/>
    <property type="molecule type" value="Genomic_DNA"/>
</dbReference>
<sequence>MGQNSKARRDKKKKLKKDATASSIRQLPSDPSRIESEIAKLFSPSLLTTPAEINTDIEKFCRRISNEKPIFIEITPELWSRQSCCDSNTEEYIKIHGGKVICGYKIWYHPPNYIEGERHAVWYNDGVFRDITFNSDGEKRILFIPDVPSKQQSLELNEHRIRWAKDSYTRELVKLVEKAERMRPVYKMSKEEAWESMLTYESWLEGHRMSTVREKPIGQY</sequence>
<keyword evidence="3" id="KW-1185">Reference proteome</keyword>
<feature type="region of interest" description="Disordered" evidence="1">
    <location>
        <begin position="1"/>
        <end position="29"/>
    </location>
</feature>
<evidence type="ECO:0000313" key="2">
    <source>
        <dbReference type="EMBL" id="EHR42701.1"/>
    </source>
</evidence>
<proteinExistence type="predicted"/>
<name>H3Z9K0_9ALTE</name>
<protein>
    <submittedName>
        <fullName evidence="2">Uncharacterized protein</fullName>
    </submittedName>
</protein>
<dbReference type="Proteomes" id="UP000012046">
    <property type="component" value="Unassembled WGS sequence"/>
</dbReference>
<dbReference type="STRING" id="1129374.AJE_00005"/>
<evidence type="ECO:0000313" key="3">
    <source>
        <dbReference type="Proteomes" id="UP000012046"/>
    </source>
</evidence>
<reference evidence="2 3" key="1">
    <citation type="journal article" date="2012" name="J. Bacteriol.">
        <title>Genome Sequence of Extracellular-Protease-Producing Alishewanella jeotgali Isolated from Traditional Korean Fermented Seafood.</title>
        <authorList>
            <person name="Jung J."/>
            <person name="Chun J."/>
            <person name="Park W."/>
        </authorList>
    </citation>
    <scope>NUCLEOTIDE SEQUENCE [LARGE SCALE GENOMIC DNA]</scope>
    <source>
        <strain evidence="2 3">KCTC 22429</strain>
    </source>
</reference>
<feature type="compositionally biased region" description="Basic residues" evidence="1">
    <location>
        <begin position="1"/>
        <end position="16"/>
    </location>
</feature>
<accession>H3Z9K0</accession>
<evidence type="ECO:0000256" key="1">
    <source>
        <dbReference type="SAM" id="MobiDB-lite"/>
    </source>
</evidence>
<dbReference type="AlphaFoldDB" id="H3Z9K0"/>
<organism evidence="2 3">
    <name type="scientific">Alishewanella jeotgali KCTC 22429</name>
    <dbReference type="NCBI Taxonomy" id="1129374"/>
    <lineage>
        <taxon>Bacteria</taxon>
        <taxon>Pseudomonadati</taxon>
        <taxon>Pseudomonadota</taxon>
        <taxon>Gammaproteobacteria</taxon>
        <taxon>Alteromonadales</taxon>
        <taxon>Alteromonadaceae</taxon>
        <taxon>Alishewanella</taxon>
    </lineage>
</organism>
<dbReference type="RefSeq" id="WP_008949094.1">
    <property type="nucleotide sequence ID" value="NZ_AHTH01000001.1"/>
</dbReference>
<gene>
    <name evidence="2" type="ORF">AJE_00005</name>
</gene>